<dbReference type="InterPro" id="IPR001296">
    <property type="entry name" value="Glyco_trans_1"/>
</dbReference>
<dbReference type="PANTHER" id="PTHR12526">
    <property type="entry name" value="GLYCOSYLTRANSFERASE"/>
    <property type="match status" value="1"/>
</dbReference>
<feature type="domain" description="Glycosyl transferase family 1" evidence="4">
    <location>
        <begin position="194"/>
        <end position="352"/>
    </location>
</feature>
<evidence type="ECO:0000259" key="4">
    <source>
        <dbReference type="Pfam" id="PF00534"/>
    </source>
</evidence>
<dbReference type="Gene3D" id="3.40.50.2000">
    <property type="entry name" value="Glycogen Phosphorylase B"/>
    <property type="match status" value="2"/>
</dbReference>
<evidence type="ECO:0000256" key="1">
    <source>
        <dbReference type="ARBA" id="ARBA00021292"/>
    </source>
</evidence>
<comment type="caution">
    <text evidence="5">The sequence shown here is derived from an EMBL/GenBank/DDBJ whole genome shotgun (WGS) entry which is preliminary data.</text>
</comment>
<gene>
    <name evidence="5" type="ORF">M1E25_24630</name>
</gene>
<dbReference type="PANTHER" id="PTHR12526:SF627">
    <property type="entry name" value="D-RHAMNOSYLTRANSFERASE WBPZ"/>
    <property type="match status" value="1"/>
</dbReference>
<keyword evidence="6" id="KW-1185">Reference proteome</keyword>
<feature type="compositionally biased region" description="Low complexity" evidence="3">
    <location>
        <begin position="421"/>
        <end position="451"/>
    </location>
</feature>
<dbReference type="EMBL" id="JAMQGM010000067">
    <property type="protein sequence ID" value="MCM2580482.1"/>
    <property type="molecule type" value="Genomic_DNA"/>
</dbReference>
<dbReference type="CDD" id="cd03820">
    <property type="entry name" value="GT4_AmsD-like"/>
    <property type="match status" value="1"/>
</dbReference>
<dbReference type="SUPFAM" id="SSF53756">
    <property type="entry name" value="UDP-Glycosyltransferase/glycogen phosphorylase"/>
    <property type="match status" value="1"/>
</dbReference>
<accession>A0ABT0XD85</accession>
<name>A0ABT0XD85_9ACTN</name>
<evidence type="ECO:0000256" key="3">
    <source>
        <dbReference type="SAM" id="MobiDB-lite"/>
    </source>
</evidence>
<evidence type="ECO:0000256" key="2">
    <source>
        <dbReference type="ARBA" id="ARBA00022679"/>
    </source>
</evidence>
<organism evidence="5 6">
    <name type="scientific">Streptomyces meridianus</name>
    <dbReference type="NCBI Taxonomy" id="2938945"/>
    <lineage>
        <taxon>Bacteria</taxon>
        <taxon>Bacillati</taxon>
        <taxon>Actinomycetota</taxon>
        <taxon>Actinomycetes</taxon>
        <taxon>Kitasatosporales</taxon>
        <taxon>Streptomycetaceae</taxon>
        <taxon>Streptomyces</taxon>
    </lineage>
</organism>
<keyword evidence="2" id="KW-0808">Transferase</keyword>
<evidence type="ECO:0000313" key="5">
    <source>
        <dbReference type="EMBL" id="MCM2580482.1"/>
    </source>
</evidence>
<dbReference type="Proteomes" id="UP001167160">
    <property type="component" value="Unassembled WGS sequence"/>
</dbReference>
<dbReference type="Pfam" id="PF00534">
    <property type="entry name" value="Glycos_transf_1"/>
    <property type="match status" value="1"/>
</dbReference>
<evidence type="ECO:0000313" key="6">
    <source>
        <dbReference type="Proteomes" id="UP001167160"/>
    </source>
</evidence>
<reference evidence="5" key="1">
    <citation type="journal article" date="2023" name="Int. J. Syst. Evol. Microbiol.">
        <title>Streptomyces meridianus sp. nov. isolated from brackish water of the Tagus estuary in Alcochete, Portugal.</title>
        <authorList>
            <person name="Santos J.D.N."/>
            <person name="Klimek D."/>
            <person name="Calusinska M."/>
            <person name="Lobo Da Cunha A."/>
            <person name="Catita J."/>
            <person name="Goncalves H."/>
            <person name="Gonzalez I."/>
            <person name="Reyes F."/>
            <person name="Lage O.M."/>
        </authorList>
    </citation>
    <scope>NUCLEOTIDE SEQUENCE</scope>
    <source>
        <strain evidence="5">MTZ3.1</strain>
    </source>
</reference>
<dbReference type="RefSeq" id="WP_251419371.1">
    <property type="nucleotide sequence ID" value="NZ_JAMQGM010000067.1"/>
</dbReference>
<proteinExistence type="predicted"/>
<sequence>MKIALLLHNAYGIGGTVRTTMNLAAALAERHEVEIASMFRHRDRPRLAVDPRVRLVPLVDTRTGRDDRDQRCHRPAVVFPEAEKRHHQYSVLNDERVRAYLASCTADVVIGTRPGVNVYLARFAPRTALRIAQEHLTHDTHTARLRACLAPHYRTLDAVVTTTRADAMVYRSRMPLPGVRVLGIPNSVPEPAVAPSDGTSKIVAAAGRLAPGKRFDLLIRAFAIVAAEHPDWTLRIHGGGAREERLRRLADSLGLGSAVELTGPVSPIEPEFARASILAVASELESFGMTIVEAMRVGVPVVSTDCPLGPGEIITDGVDGRLVPPGDAAALAAALCDLIEDDEGRRAMGKAALENSRRYDPGALARRYEQLFCELDVTRRLRARVRRRAAFRRRLGRLVRSVNRPLGDFLGDITRTPLTDPVPAAAGEEPAAAAAPARREPVGAGRTQILR</sequence>
<feature type="region of interest" description="Disordered" evidence="3">
    <location>
        <begin position="420"/>
        <end position="451"/>
    </location>
</feature>
<protein>
    <recommendedName>
        <fullName evidence="1">D-inositol 3-phosphate glycosyltransferase</fullName>
    </recommendedName>
</protein>